<dbReference type="OrthoDB" id="4954032at2"/>
<proteinExistence type="predicted"/>
<organism evidence="1 2">
    <name type="scientific">Afipia felis</name>
    <name type="common">Cat scratch disease bacillus</name>
    <dbReference type="NCBI Taxonomy" id="1035"/>
    <lineage>
        <taxon>Bacteria</taxon>
        <taxon>Pseudomonadati</taxon>
        <taxon>Pseudomonadota</taxon>
        <taxon>Alphaproteobacteria</taxon>
        <taxon>Hyphomicrobiales</taxon>
        <taxon>Nitrobacteraceae</taxon>
        <taxon>Afipia</taxon>
    </lineage>
</organism>
<accession>A0A380WA74</accession>
<evidence type="ECO:0008006" key="3">
    <source>
        <dbReference type="Google" id="ProtNLM"/>
    </source>
</evidence>
<sequence>MKQEEHQQSVTKCAYTVPEAGAMIGLNKNASYAAAARGEIPTIRFGKLLKVPKAAWDKKIGA</sequence>
<dbReference type="RefSeq" id="WP_002715832.1">
    <property type="nucleotide sequence ID" value="NZ_UFSI01000001.1"/>
</dbReference>
<reference evidence="1 2" key="1">
    <citation type="submission" date="2018-06" db="EMBL/GenBank/DDBJ databases">
        <authorList>
            <consortium name="Pathogen Informatics"/>
            <person name="Doyle S."/>
        </authorList>
    </citation>
    <scope>NUCLEOTIDE SEQUENCE [LARGE SCALE GENOMIC DNA]</scope>
    <source>
        <strain evidence="1 2">NCTC12722</strain>
    </source>
</reference>
<dbReference type="Proteomes" id="UP000254343">
    <property type="component" value="Unassembled WGS sequence"/>
</dbReference>
<evidence type="ECO:0000313" key="1">
    <source>
        <dbReference type="EMBL" id="SUU85007.1"/>
    </source>
</evidence>
<dbReference type="AlphaFoldDB" id="A0A380WA74"/>
<gene>
    <name evidence="1" type="ORF">NCTC12722_02212</name>
</gene>
<dbReference type="EMBL" id="UIGB01000001">
    <property type="protein sequence ID" value="SUU85007.1"/>
    <property type="molecule type" value="Genomic_DNA"/>
</dbReference>
<protein>
    <recommendedName>
        <fullName evidence="3">DNA binding domain, excisionase family</fullName>
    </recommendedName>
</protein>
<name>A0A380WA74_AFIFE</name>
<evidence type="ECO:0000313" key="2">
    <source>
        <dbReference type="Proteomes" id="UP000254343"/>
    </source>
</evidence>